<dbReference type="Proteomes" id="UP000887579">
    <property type="component" value="Unplaced"/>
</dbReference>
<organism evidence="1 2">
    <name type="scientific">Panagrolaimus sp. ES5</name>
    <dbReference type="NCBI Taxonomy" id="591445"/>
    <lineage>
        <taxon>Eukaryota</taxon>
        <taxon>Metazoa</taxon>
        <taxon>Ecdysozoa</taxon>
        <taxon>Nematoda</taxon>
        <taxon>Chromadorea</taxon>
        <taxon>Rhabditida</taxon>
        <taxon>Tylenchina</taxon>
        <taxon>Panagrolaimomorpha</taxon>
        <taxon>Panagrolaimoidea</taxon>
        <taxon>Panagrolaimidae</taxon>
        <taxon>Panagrolaimus</taxon>
    </lineage>
</organism>
<dbReference type="WBParaSite" id="ES5_v2.g11653.t1">
    <property type="protein sequence ID" value="ES5_v2.g11653.t1"/>
    <property type="gene ID" value="ES5_v2.g11653"/>
</dbReference>
<proteinExistence type="predicted"/>
<evidence type="ECO:0000313" key="2">
    <source>
        <dbReference type="WBParaSite" id="ES5_v2.g11653.t1"/>
    </source>
</evidence>
<protein>
    <submittedName>
        <fullName evidence="2">G-protein coupled receptors family 1 profile domain-containing protein</fullName>
    </submittedName>
</protein>
<name>A0AC34F484_9BILA</name>
<evidence type="ECO:0000313" key="1">
    <source>
        <dbReference type="Proteomes" id="UP000887579"/>
    </source>
</evidence>
<sequence>MPTMFTQTLSKLDNYCGTFCYEDWGTHQSRRRAYGTVMLTLQFIIPLSIIIICYTAISVRLGQSLILKTTKKRDYDWQLQVTDQQRAANKRRQRTNRMFIGMVVAFSLSWIWSVLFNVLRDYDMLPTFAKQQEFFVGIFTHCIAMTSTVWNPLLYAMLNFQLRAAFLQLMPECIRDTFCSKVSSSSSIPHDDITKRHKPPAITIANGTTAGKNSNNINTKKTSSSSLRPTTPSTLLITNNNAQGISTIDDDEDNYYNSDGTKYGSFDTTSYFSTIIKHPKSASFHTFSIENLQSLSCFTDFGVILDFLKND</sequence>
<accession>A0AC34F484</accession>
<reference evidence="2" key="1">
    <citation type="submission" date="2022-11" db="UniProtKB">
        <authorList>
            <consortium name="WormBaseParasite"/>
        </authorList>
    </citation>
    <scope>IDENTIFICATION</scope>
</reference>